<evidence type="ECO:0000313" key="2">
    <source>
        <dbReference type="EMBL" id="VDM62900.1"/>
    </source>
</evidence>
<evidence type="ECO:0000256" key="1">
    <source>
        <dbReference type="SAM" id="MobiDB-lite"/>
    </source>
</evidence>
<dbReference type="EMBL" id="UYYA01004663">
    <property type="protein sequence ID" value="VDM62900.1"/>
    <property type="molecule type" value="Genomic_DNA"/>
</dbReference>
<dbReference type="AlphaFoldDB" id="A0A0R3PY55"/>
<feature type="region of interest" description="Disordered" evidence="1">
    <location>
        <begin position="157"/>
        <end position="176"/>
    </location>
</feature>
<evidence type="ECO:0000313" key="3">
    <source>
        <dbReference type="Proteomes" id="UP000267027"/>
    </source>
</evidence>
<gene>
    <name evidence="2" type="ORF">ACOC_LOCUS11315</name>
</gene>
<dbReference type="OrthoDB" id="365640at2759"/>
<organism evidence="4">
    <name type="scientific">Angiostrongylus costaricensis</name>
    <name type="common">Nematode worm</name>
    <dbReference type="NCBI Taxonomy" id="334426"/>
    <lineage>
        <taxon>Eukaryota</taxon>
        <taxon>Metazoa</taxon>
        <taxon>Ecdysozoa</taxon>
        <taxon>Nematoda</taxon>
        <taxon>Chromadorea</taxon>
        <taxon>Rhabditida</taxon>
        <taxon>Rhabditina</taxon>
        <taxon>Rhabditomorpha</taxon>
        <taxon>Strongyloidea</taxon>
        <taxon>Metastrongylidae</taxon>
        <taxon>Angiostrongylus</taxon>
    </lineage>
</organism>
<reference evidence="4" key="1">
    <citation type="submission" date="2017-02" db="UniProtKB">
        <authorList>
            <consortium name="WormBaseParasite"/>
        </authorList>
    </citation>
    <scope>IDENTIFICATION</scope>
</reference>
<feature type="region of interest" description="Disordered" evidence="1">
    <location>
        <begin position="101"/>
        <end position="141"/>
    </location>
</feature>
<name>A0A0R3PY55_ANGCS</name>
<accession>A0A0R3PY55</accession>
<dbReference type="WBParaSite" id="ACOC_0001131401-mRNA-1">
    <property type="protein sequence ID" value="ACOC_0001131401-mRNA-1"/>
    <property type="gene ID" value="ACOC_0001131401"/>
</dbReference>
<proteinExistence type="predicted"/>
<reference evidence="2 3" key="2">
    <citation type="submission" date="2018-11" db="EMBL/GenBank/DDBJ databases">
        <authorList>
            <consortium name="Pathogen Informatics"/>
        </authorList>
    </citation>
    <scope>NUCLEOTIDE SEQUENCE [LARGE SCALE GENOMIC DNA]</scope>
    <source>
        <strain evidence="2 3">Costa Rica</strain>
    </source>
</reference>
<protein>
    <submittedName>
        <fullName evidence="2 4">Uncharacterized protein</fullName>
    </submittedName>
</protein>
<feature type="compositionally biased region" description="Basic and acidic residues" evidence="1">
    <location>
        <begin position="123"/>
        <end position="141"/>
    </location>
</feature>
<evidence type="ECO:0000313" key="4">
    <source>
        <dbReference type="WBParaSite" id="ACOC_0001131401-mRNA-1"/>
    </source>
</evidence>
<keyword evidence="3" id="KW-1185">Reference proteome</keyword>
<dbReference type="Proteomes" id="UP000267027">
    <property type="component" value="Unassembled WGS sequence"/>
</dbReference>
<sequence>MEHNVSAKYALVGMCIELKCSESLVLVSLRFVQNFSKRHKCPHDRNASSFSLGDDYSSGQFPDSLKAAVIGPYAPTSTNINDIDKNLSNETKSRYIERMALKQRNQSSQDSSPRKALVGNKISRPEVYRNRSEIEDNAPKRDVAEQMIMHHKNNVIDYNTNDKNDSGIKDISPSRKKRQLSHMGIIFQDDSDRNQILEIKPTKVSEILNRNGSFTGSLTLKQQHFSKEEHYETKQPSDCSIFNNNGSLTDKTVKQQEYALRKGEWNETKRPKDSEILIGDGSFTDKTMNQQDYVVNK</sequence>